<evidence type="ECO:0000256" key="1">
    <source>
        <dbReference type="SAM" id="Coils"/>
    </source>
</evidence>
<gene>
    <name evidence="3" type="ORF">DAA48_16455</name>
</gene>
<dbReference type="Pfam" id="PF13476">
    <property type="entry name" value="AAA_23"/>
    <property type="match status" value="1"/>
</dbReference>
<dbReference type="GO" id="GO:0006302">
    <property type="term" value="P:double-strand break repair"/>
    <property type="evidence" value="ECO:0007669"/>
    <property type="project" value="InterPro"/>
</dbReference>
<reference evidence="3 4" key="1">
    <citation type="submission" date="2018-03" db="EMBL/GenBank/DDBJ databases">
        <title>Aeromonas veronii whole genome sequencing and analysis.</title>
        <authorList>
            <person name="Xie H."/>
            <person name="Liu T."/>
            <person name="Wang K."/>
        </authorList>
    </citation>
    <scope>NUCLEOTIDE SEQUENCE [LARGE SCALE GENOMIC DNA]</scope>
    <source>
        <strain evidence="3 4">XH.VA.1</strain>
    </source>
</reference>
<evidence type="ECO:0000313" key="3">
    <source>
        <dbReference type="EMBL" id="PTH80146.1"/>
    </source>
</evidence>
<name>A0A2T4N040_AERVE</name>
<dbReference type="InterPro" id="IPR027417">
    <property type="entry name" value="P-loop_NTPase"/>
</dbReference>
<dbReference type="AlphaFoldDB" id="A0A2T4N040"/>
<proteinExistence type="predicted"/>
<protein>
    <recommendedName>
        <fullName evidence="2">Rad50/SbcC-type AAA domain-containing protein</fullName>
    </recommendedName>
</protein>
<dbReference type="RefSeq" id="WP_107684029.1">
    <property type="nucleotide sequence ID" value="NZ_PZKL01000037.1"/>
</dbReference>
<comment type="caution">
    <text evidence="3">The sequence shown here is derived from an EMBL/GenBank/DDBJ whole genome shotgun (WGS) entry which is preliminary data.</text>
</comment>
<keyword evidence="1" id="KW-0175">Coiled coil</keyword>
<dbReference type="InterPro" id="IPR038729">
    <property type="entry name" value="Rad50/SbcC_AAA"/>
</dbReference>
<dbReference type="Proteomes" id="UP000241986">
    <property type="component" value="Unassembled WGS sequence"/>
</dbReference>
<dbReference type="EMBL" id="PZKL01000037">
    <property type="protein sequence ID" value="PTH80146.1"/>
    <property type="molecule type" value="Genomic_DNA"/>
</dbReference>
<sequence>MNISACRASVLECNGAIYAIKSSLQSLLSEQESLVEKIKNSQNIIDNKQNVMAVLDGLNDRTQARTKSVYENLLTTLLHEVKPDDPENDSVVLETEIKKNKVSLDVGVRTSSGFVRNAYQDKGRSVENILAMGLRFISVSRTSNRRLIVMDEADNNLRQEYIPAFARIMAQLSRQIGMQVIYISHHPASCFEGHARIISFERINGRVVSGVVSEPSMSSGYDSKASDSYIRYIRLVNTKQHENTFIELSPGVNVITADIDVGKSTLAQAIEAVAQNEGREGLIRDGEAALLVEMGIEGNMVLRWEYSRKGSRKTKYTLIDGSGAICNESYDGQYVPAWLHDYLGMEKKHDFDIHISDSHNSSFILDKKISSFKRADLLSLGRESADVQKMLRAYAEMLDKATKTLNESKKRLELVHKKIEVAKGIEFVGDKIGGLEDLLTKIEVNYKKMDVIKDIGAKMACHQDRLNALSKINGVSIPSVGEINWDAQKISKIADGMLKLDNKLNALSPISGLQLPAAPAYTSPEKLIKVAGSMHKMSEMCGRMMAINDVCIPSAPTVKNVDNCIVLADKIGRLSKRIEIMKIPDISGIIQPEYKSPNNIAIAGKNIDAASKLTASLFEKIIEKESEHKECIHEKSKVIDLIGGKCPLCEQMMPRVGVA</sequence>
<evidence type="ECO:0000313" key="4">
    <source>
        <dbReference type="Proteomes" id="UP000241986"/>
    </source>
</evidence>
<dbReference type="Gene3D" id="3.40.50.300">
    <property type="entry name" value="P-loop containing nucleotide triphosphate hydrolases"/>
    <property type="match status" value="2"/>
</dbReference>
<organism evidence="3 4">
    <name type="scientific">Aeromonas veronii</name>
    <dbReference type="NCBI Taxonomy" id="654"/>
    <lineage>
        <taxon>Bacteria</taxon>
        <taxon>Pseudomonadati</taxon>
        <taxon>Pseudomonadota</taxon>
        <taxon>Gammaproteobacteria</taxon>
        <taxon>Aeromonadales</taxon>
        <taxon>Aeromonadaceae</taxon>
        <taxon>Aeromonas</taxon>
    </lineage>
</organism>
<feature type="domain" description="Rad50/SbcC-type AAA" evidence="2">
    <location>
        <begin position="233"/>
        <end position="417"/>
    </location>
</feature>
<accession>A0A2T4N040</accession>
<evidence type="ECO:0000259" key="2">
    <source>
        <dbReference type="Pfam" id="PF13476"/>
    </source>
</evidence>
<feature type="coiled-coil region" evidence="1">
    <location>
        <begin position="391"/>
        <end position="418"/>
    </location>
</feature>
<dbReference type="GO" id="GO:0016887">
    <property type="term" value="F:ATP hydrolysis activity"/>
    <property type="evidence" value="ECO:0007669"/>
    <property type="project" value="InterPro"/>
</dbReference>
<dbReference type="SUPFAM" id="SSF52540">
    <property type="entry name" value="P-loop containing nucleoside triphosphate hydrolases"/>
    <property type="match status" value="2"/>
</dbReference>